<reference evidence="1" key="1">
    <citation type="submission" date="2010-07" db="EMBL/GenBank/DDBJ databases">
        <authorList>
            <person name="Muzny D."/>
            <person name="Qin X."/>
            <person name="Deng J."/>
            <person name="Jiang H."/>
            <person name="Liu Y."/>
            <person name="Qu J."/>
            <person name="Song X.-Z."/>
            <person name="Zhang L."/>
            <person name="Thornton R."/>
            <person name="Coyle M."/>
            <person name="Francisco L."/>
            <person name="Jackson L."/>
            <person name="Javaid M."/>
            <person name="Korchina V."/>
            <person name="Kovar C."/>
            <person name="Mata R."/>
            <person name="Mathew T."/>
            <person name="Ngo R."/>
            <person name="Nguyen L."/>
            <person name="Nguyen N."/>
            <person name="Okwuonu G."/>
            <person name="Ongeri F."/>
            <person name="Pham C."/>
            <person name="Simmons D."/>
            <person name="Wilczek-Boney K."/>
            <person name="Hale W."/>
            <person name="Jakkamsetti A."/>
            <person name="Pham P."/>
            <person name="Ruth R."/>
            <person name="San Lucas F."/>
            <person name="Warren J."/>
            <person name="Zhang J."/>
            <person name="Zhao Z."/>
            <person name="Zhou C."/>
            <person name="Zhu D."/>
            <person name="Lee S."/>
            <person name="Bess C."/>
            <person name="Blankenburg K."/>
            <person name="Forbes L."/>
            <person name="Fu Q."/>
            <person name="Gubbala S."/>
            <person name="Hirani K."/>
            <person name="Jayaseelan J.C."/>
            <person name="Lara F."/>
            <person name="Munidasa M."/>
            <person name="Palculict T."/>
            <person name="Patil S."/>
            <person name="Pu L.-L."/>
            <person name="Saada N."/>
            <person name="Tang L."/>
            <person name="Weissenberger G."/>
            <person name="Zhu Y."/>
            <person name="Hemphill L."/>
            <person name="Shang Y."/>
            <person name="Youmans B."/>
            <person name="Ayvaz T."/>
            <person name="Ross M."/>
            <person name="Santibanez J."/>
            <person name="Aqrawi P."/>
            <person name="Gross S."/>
            <person name="Joshi V."/>
            <person name="Fowler G."/>
            <person name="Nazareth L."/>
            <person name="Reid J."/>
            <person name="Worley K."/>
            <person name="Petrosino J."/>
            <person name="Highlander S."/>
            <person name="Gibbs R."/>
        </authorList>
    </citation>
    <scope>NUCLEOTIDE SEQUENCE [LARGE SCALE GENOMIC DNA]</scope>
    <source>
        <strain evidence="1">DSM 16973</strain>
    </source>
</reference>
<organism evidence="1 2">
    <name type="scientific">Hoylesella marshii DSM 16973 = JCM 13450</name>
    <dbReference type="NCBI Taxonomy" id="862515"/>
    <lineage>
        <taxon>Bacteria</taxon>
        <taxon>Pseudomonadati</taxon>
        <taxon>Bacteroidota</taxon>
        <taxon>Bacteroidia</taxon>
        <taxon>Bacteroidales</taxon>
        <taxon>Prevotellaceae</taxon>
        <taxon>Hoylesella</taxon>
    </lineage>
</organism>
<dbReference type="Proteomes" id="UP000004394">
    <property type="component" value="Unassembled WGS sequence"/>
</dbReference>
<dbReference type="HOGENOM" id="CLU_2701702_0_0_10"/>
<evidence type="ECO:0000313" key="2">
    <source>
        <dbReference type="Proteomes" id="UP000004394"/>
    </source>
</evidence>
<protein>
    <submittedName>
        <fullName evidence="1">Uncharacterized protein</fullName>
    </submittedName>
</protein>
<dbReference type="BioCyc" id="PMAR862515-HMP:GMOO-307-MONOMER"/>
<name>E0NQ46_9BACT</name>
<comment type="caution">
    <text evidence="1">The sequence shown here is derived from an EMBL/GenBank/DDBJ whole genome shotgun (WGS) entry which is preliminary data.</text>
</comment>
<gene>
    <name evidence="1" type="ORF">HMPREF0658_0297</name>
</gene>
<sequence length="73" mass="8217">MQPLQKRKIPKEKSTENCLAEIRTLESIADTQKCGRKQNCRNLFRQSAPCLFSSAIPKVGIGYADSEVYEARA</sequence>
<dbReference type="EMBL" id="AEEI01000012">
    <property type="protein sequence ID" value="EFM02739.1"/>
    <property type="molecule type" value="Genomic_DNA"/>
</dbReference>
<keyword evidence="2" id="KW-1185">Reference proteome</keyword>
<evidence type="ECO:0000313" key="1">
    <source>
        <dbReference type="EMBL" id="EFM02739.1"/>
    </source>
</evidence>
<dbReference type="AlphaFoldDB" id="E0NQ46"/>
<accession>E0NQ46</accession>
<dbReference type="STRING" id="862515.HMPREF0658_0297"/>
<proteinExistence type="predicted"/>